<dbReference type="GO" id="GO:0005829">
    <property type="term" value="C:cytosol"/>
    <property type="evidence" value="ECO:0007669"/>
    <property type="project" value="TreeGrafter"/>
</dbReference>
<evidence type="ECO:0000313" key="11">
    <source>
        <dbReference type="Proteomes" id="UP000092600"/>
    </source>
</evidence>
<dbReference type="GO" id="GO:0043161">
    <property type="term" value="P:proteasome-mediated ubiquitin-dependent protein catabolic process"/>
    <property type="evidence" value="ECO:0007669"/>
    <property type="project" value="UniProtKB-UniRule"/>
</dbReference>
<dbReference type="InterPro" id="IPR006636">
    <property type="entry name" value="STI1_HS-bd"/>
</dbReference>
<comment type="similarity">
    <text evidence="1 6">Belongs to the RAD23 family.</text>
</comment>
<dbReference type="InterPro" id="IPR004806">
    <property type="entry name" value="Rad23"/>
</dbReference>
<feature type="compositionally biased region" description="Low complexity" evidence="7">
    <location>
        <begin position="145"/>
        <end position="160"/>
    </location>
</feature>
<dbReference type="STRING" id="4615.A0A199V112"/>
<feature type="compositionally biased region" description="Low complexity" evidence="7">
    <location>
        <begin position="261"/>
        <end position="280"/>
    </location>
</feature>
<comment type="caution">
    <text evidence="10">The sequence shown here is derived from an EMBL/GenBank/DDBJ whole genome shotgun (WGS) entry which is preliminary data.</text>
</comment>
<organism evidence="10 11">
    <name type="scientific">Ananas comosus</name>
    <name type="common">Pineapple</name>
    <name type="synonym">Ananas ananas</name>
    <dbReference type="NCBI Taxonomy" id="4615"/>
    <lineage>
        <taxon>Eukaryota</taxon>
        <taxon>Viridiplantae</taxon>
        <taxon>Streptophyta</taxon>
        <taxon>Embryophyta</taxon>
        <taxon>Tracheophyta</taxon>
        <taxon>Spermatophyta</taxon>
        <taxon>Magnoliopsida</taxon>
        <taxon>Liliopsida</taxon>
        <taxon>Poales</taxon>
        <taxon>Bromeliaceae</taxon>
        <taxon>Bromelioideae</taxon>
        <taxon>Ananas</taxon>
    </lineage>
</organism>
<comment type="function">
    <text evidence="6">Multiubiquitin chain receptor involved in modulation of proteasomal degradation. Involved in nucleotide excision repair.</text>
</comment>
<keyword evidence="2" id="KW-0677">Repeat</keyword>
<feature type="domain" description="Ubiquitin-like" evidence="9">
    <location>
        <begin position="1"/>
        <end position="79"/>
    </location>
</feature>
<dbReference type="SMART" id="SM00213">
    <property type="entry name" value="UBQ"/>
    <property type="match status" value="1"/>
</dbReference>
<protein>
    <recommendedName>
        <fullName evidence="6">Ubiquitin receptor RAD23</fullName>
    </recommendedName>
    <alternativeName>
        <fullName evidence="6">DNA repair protein RAD23</fullName>
    </alternativeName>
</protein>
<keyword evidence="5 6" id="KW-0539">Nucleus</keyword>
<dbReference type="EMBL" id="LSRQ01003777">
    <property type="protein sequence ID" value="OAY70767.1"/>
    <property type="molecule type" value="Genomic_DNA"/>
</dbReference>
<dbReference type="InterPro" id="IPR009060">
    <property type="entry name" value="UBA-like_sf"/>
</dbReference>
<dbReference type="AlphaFoldDB" id="A0A199V112"/>
<evidence type="ECO:0000256" key="6">
    <source>
        <dbReference type="RuleBase" id="RU367049"/>
    </source>
</evidence>
<evidence type="ECO:0000256" key="4">
    <source>
        <dbReference type="ARBA" id="ARBA00023204"/>
    </source>
</evidence>
<dbReference type="SUPFAM" id="SSF54236">
    <property type="entry name" value="Ubiquitin-like"/>
    <property type="match status" value="1"/>
</dbReference>
<dbReference type="InterPro" id="IPR029071">
    <property type="entry name" value="Ubiquitin-like_domsf"/>
</dbReference>
<evidence type="ECO:0000256" key="7">
    <source>
        <dbReference type="SAM" id="MobiDB-lite"/>
    </source>
</evidence>
<dbReference type="Pfam" id="PF00627">
    <property type="entry name" value="UBA"/>
    <property type="match status" value="2"/>
</dbReference>
<dbReference type="Gene3D" id="1.10.8.10">
    <property type="entry name" value="DNA helicase RuvA subunit, C-terminal domain"/>
    <property type="match status" value="2"/>
</dbReference>
<dbReference type="SUPFAM" id="SSF101238">
    <property type="entry name" value="XPC-binding domain"/>
    <property type="match status" value="1"/>
</dbReference>
<name>A0A199V112_ANACO</name>
<dbReference type="GO" id="GO:0031593">
    <property type="term" value="F:polyubiquitin modification-dependent protein binding"/>
    <property type="evidence" value="ECO:0007669"/>
    <property type="project" value="UniProtKB-UniRule"/>
</dbReference>
<evidence type="ECO:0000259" key="8">
    <source>
        <dbReference type="PROSITE" id="PS50030"/>
    </source>
</evidence>
<feature type="domain" description="UBA" evidence="8">
    <location>
        <begin position="384"/>
        <end position="424"/>
    </location>
</feature>
<dbReference type="PRINTS" id="PR01839">
    <property type="entry name" value="RAD23PROTEIN"/>
</dbReference>
<dbReference type="SUPFAM" id="SSF46934">
    <property type="entry name" value="UBA-like"/>
    <property type="match status" value="2"/>
</dbReference>
<dbReference type="GO" id="GO:0070628">
    <property type="term" value="F:proteasome binding"/>
    <property type="evidence" value="ECO:0007669"/>
    <property type="project" value="TreeGrafter"/>
</dbReference>
<dbReference type="PROSITE" id="PS50030">
    <property type="entry name" value="UBA"/>
    <property type="match status" value="2"/>
</dbReference>
<feature type="compositionally biased region" description="Pro residues" evidence="7">
    <location>
        <begin position="132"/>
        <end position="144"/>
    </location>
</feature>
<feature type="domain" description="UBA" evidence="8">
    <location>
        <begin position="203"/>
        <end position="243"/>
    </location>
</feature>
<dbReference type="GO" id="GO:0005654">
    <property type="term" value="C:nucleoplasm"/>
    <property type="evidence" value="ECO:0007669"/>
    <property type="project" value="TreeGrafter"/>
</dbReference>
<dbReference type="Pfam" id="PF00240">
    <property type="entry name" value="ubiquitin"/>
    <property type="match status" value="1"/>
</dbReference>
<dbReference type="GO" id="GO:0006289">
    <property type="term" value="P:nucleotide-excision repair"/>
    <property type="evidence" value="ECO:0007669"/>
    <property type="project" value="UniProtKB-UniRule"/>
</dbReference>
<feature type="region of interest" description="Disordered" evidence="7">
    <location>
        <begin position="119"/>
        <end position="178"/>
    </location>
</feature>
<dbReference type="InterPro" id="IPR000626">
    <property type="entry name" value="Ubiquitin-like_dom"/>
</dbReference>
<dbReference type="FunFam" id="3.10.20.90:FF:000069">
    <property type="entry name" value="UV excision repair protein RAD23"/>
    <property type="match status" value="1"/>
</dbReference>
<dbReference type="InterPro" id="IPR036353">
    <property type="entry name" value="XPC-bd_sf"/>
</dbReference>
<feature type="compositionally biased region" description="Low complexity" evidence="7">
    <location>
        <begin position="168"/>
        <end position="178"/>
    </location>
</feature>
<feature type="region of interest" description="Disordered" evidence="7">
    <location>
        <begin position="251"/>
        <end position="293"/>
    </location>
</feature>
<dbReference type="Gene3D" id="1.10.10.540">
    <property type="entry name" value="XPC-binding domain"/>
    <property type="match status" value="1"/>
</dbReference>
<keyword evidence="4 6" id="KW-0234">DNA repair</keyword>
<dbReference type="PANTHER" id="PTHR10621:SF35">
    <property type="entry name" value="UBIQUITIN RECEPTOR RAD23C"/>
    <property type="match status" value="1"/>
</dbReference>
<evidence type="ECO:0000256" key="2">
    <source>
        <dbReference type="ARBA" id="ARBA00022737"/>
    </source>
</evidence>
<dbReference type="NCBIfam" id="TIGR00601">
    <property type="entry name" value="rad23"/>
    <property type="match status" value="1"/>
</dbReference>
<dbReference type="CDD" id="cd01805">
    <property type="entry name" value="Ubl_Rad23"/>
    <property type="match status" value="1"/>
</dbReference>
<dbReference type="FunFam" id="1.10.8.10:FF:000002">
    <property type="entry name" value="UV excision repair protein RAD23 homolog"/>
    <property type="match status" value="1"/>
</dbReference>
<evidence type="ECO:0000256" key="3">
    <source>
        <dbReference type="ARBA" id="ARBA00022763"/>
    </source>
</evidence>
<gene>
    <name evidence="10" type="ORF">ACMD2_03300</name>
</gene>
<dbReference type="Proteomes" id="UP000092600">
    <property type="component" value="Unassembled WGS sequence"/>
</dbReference>
<dbReference type="InterPro" id="IPR015360">
    <property type="entry name" value="XPC-bd"/>
</dbReference>
<accession>A0A199V112</accession>
<reference evidence="10 11" key="1">
    <citation type="journal article" date="2016" name="DNA Res.">
        <title>The draft genome of MD-2 pineapple using hybrid error correction of long reads.</title>
        <authorList>
            <person name="Redwan R.M."/>
            <person name="Saidin A."/>
            <person name="Kumar S.V."/>
        </authorList>
    </citation>
    <scope>NUCLEOTIDE SEQUENCE [LARGE SCALE GENOMIC DNA]</scope>
    <source>
        <strain evidence="11">cv. MD2</strain>
        <tissue evidence="10">Leaf</tissue>
    </source>
</reference>
<dbReference type="FunFam" id="1.10.8.10:FF:000003">
    <property type="entry name" value="UV excision repair protein RAD23 homolog"/>
    <property type="match status" value="1"/>
</dbReference>
<dbReference type="Gene3D" id="3.10.20.90">
    <property type="entry name" value="Phosphatidylinositol 3-kinase Catalytic Subunit, Chain A, domain 1"/>
    <property type="match status" value="1"/>
</dbReference>
<dbReference type="InterPro" id="IPR015940">
    <property type="entry name" value="UBA"/>
</dbReference>
<dbReference type="SMART" id="SM00727">
    <property type="entry name" value="STI1"/>
    <property type="match status" value="1"/>
</dbReference>
<proteinExistence type="inferred from homology"/>
<dbReference type="Pfam" id="PF09280">
    <property type="entry name" value="XPC-binding"/>
    <property type="match status" value="1"/>
</dbReference>
<keyword evidence="3 6" id="KW-0227">DNA damage</keyword>
<evidence type="ECO:0000256" key="1">
    <source>
        <dbReference type="ARBA" id="ARBA00009878"/>
    </source>
</evidence>
<dbReference type="GO" id="GO:0043130">
    <property type="term" value="F:ubiquitin binding"/>
    <property type="evidence" value="ECO:0007669"/>
    <property type="project" value="UniProtKB-UniRule"/>
</dbReference>
<sequence length="431" mass="46287">MKIFVKTLKGSNFEIEVKPKDTVADVKMIIETNQGQNVYPADQQMLIHQGKVLKDDTTLDDNKISENSFIVIMLSKGKGTSSGASSVSTAPSTQVKKTTQKNYHFDSINVIKTTTLQRKSLSTGAAPTVPANEPPPTSTVPPVPSTTASATTQAPAATLQPRPPASAPTPTATAAPAPAVSVSTEVDAYGQAASNLIAGGKLEQTIQQILDMGGGTWDRDTVVRALRAAYNNPERAVEYLYSGIPENVEAPPAARAPASGQPANPSVQASQQPQPAFPSSGPNANPLDLFPQGLPSFPSNAAGSLDMIRNSPQFRNLLTLVQANPQILQPMLQELGKQNPQILRLIQENQAEFLRLINEPAEGAEGDLLGRLAGEIPQALQVTPQDREAIERLEAMGFDRQLVLEVFFACNRNEELAANYLLDHMHEFEEQ</sequence>
<evidence type="ECO:0000313" key="10">
    <source>
        <dbReference type="EMBL" id="OAY70767.1"/>
    </source>
</evidence>
<dbReference type="PROSITE" id="PS50053">
    <property type="entry name" value="UBIQUITIN_2"/>
    <property type="match status" value="1"/>
</dbReference>
<keyword evidence="6" id="KW-0963">Cytoplasm</keyword>
<dbReference type="CDD" id="cd14379">
    <property type="entry name" value="UBA1_Rad23_plant"/>
    <property type="match status" value="1"/>
</dbReference>
<evidence type="ECO:0000256" key="5">
    <source>
        <dbReference type="ARBA" id="ARBA00023242"/>
    </source>
</evidence>
<dbReference type="FunFam" id="1.10.10.540:FF:000001">
    <property type="entry name" value="UV excision repair protein RAD23 B"/>
    <property type="match status" value="1"/>
</dbReference>
<keyword evidence="10" id="KW-0675">Receptor</keyword>
<dbReference type="PANTHER" id="PTHR10621">
    <property type="entry name" value="UV EXCISION REPAIR PROTEIN RAD23"/>
    <property type="match status" value="1"/>
</dbReference>
<evidence type="ECO:0000259" key="9">
    <source>
        <dbReference type="PROSITE" id="PS50053"/>
    </source>
</evidence>
<comment type="subcellular location">
    <subcellularLocation>
        <location evidence="6">Nucleus</location>
    </subcellularLocation>
    <subcellularLocation>
        <location evidence="6">Cytoplasm</location>
    </subcellularLocation>
</comment>
<dbReference type="SMART" id="SM00165">
    <property type="entry name" value="UBA"/>
    <property type="match status" value="2"/>
</dbReference>
<dbReference type="GO" id="GO:0003684">
    <property type="term" value="F:damaged DNA binding"/>
    <property type="evidence" value="ECO:0007669"/>
    <property type="project" value="UniProtKB-UniRule"/>
</dbReference>